<dbReference type="GO" id="GO:0070536">
    <property type="term" value="P:protein K63-linked deubiquitination"/>
    <property type="evidence" value="ECO:0007669"/>
    <property type="project" value="TreeGrafter"/>
</dbReference>
<dbReference type="PANTHER" id="PTHR31728">
    <property type="entry name" value="ABRAXAS FAMILY MEMBER"/>
    <property type="match status" value="1"/>
</dbReference>
<evidence type="ECO:0000313" key="1">
    <source>
        <dbReference type="EMBL" id="KAK3094889.1"/>
    </source>
</evidence>
<dbReference type="GO" id="GO:0005634">
    <property type="term" value="C:nucleus"/>
    <property type="evidence" value="ECO:0007669"/>
    <property type="project" value="TreeGrafter"/>
</dbReference>
<reference evidence="1" key="1">
    <citation type="submission" date="2019-08" db="EMBL/GenBank/DDBJ databases">
        <title>The improved chromosome-level genome for the pearl oyster Pinctada fucata martensii using PacBio sequencing and Hi-C.</title>
        <authorList>
            <person name="Zheng Z."/>
        </authorList>
    </citation>
    <scope>NUCLEOTIDE SEQUENCE</scope>
    <source>
        <strain evidence="1">ZZ-2019</strain>
        <tissue evidence="1">Adductor muscle</tissue>
    </source>
</reference>
<protein>
    <recommendedName>
        <fullName evidence="3">MPN domain-containing protein</fullName>
    </recommendedName>
</protein>
<dbReference type="InterPro" id="IPR023238">
    <property type="entry name" value="FAM175"/>
</dbReference>
<dbReference type="Proteomes" id="UP001186944">
    <property type="component" value="Unassembled WGS sequence"/>
</dbReference>
<name>A0AA89BY90_PINIB</name>
<evidence type="ECO:0008006" key="3">
    <source>
        <dbReference type="Google" id="ProtNLM"/>
    </source>
</evidence>
<dbReference type="Pfam" id="PF21125">
    <property type="entry name" value="MPN_2A_DUB_like"/>
    <property type="match status" value="1"/>
</dbReference>
<dbReference type="AlphaFoldDB" id="A0AA89BY90"/>
<proteinExistence type="predicted"/>
<dbReference type="PANTHER" id="PTHR31728:SF5">
    <property type="entry name" value="OS07G0540200 PROTEIN"/>
    <property type="match status" value="1"/>
</dbReference>
<dbReference type="Gene3D" id="3.40.140.10">
    <property type="entry name" value="Cytidine Deaminase, domain 2"/>
    <property type="match status" value="1"/>
</dbReference>
<comment type="caution">
    <text evidence="1">The sequence shown here is derived from an EMBL/GenBank/DDBJ whole genome shotgun (WGS) entry which is preliminary data.</text>
</comment>
<organism evidence="1 2">
    <name type="scientific">Pinctada imbricata</name>
    <name type="common">Atlantic pearl-oyster</name>
    <name type="synonym">Pinctada martensii</name>
    <dbReference type="NCBI Taxonomy" id="66713"/>
    <lineage>
        <taxon>Eukaryota</taxon>
        <taxon>Metazoa</taxon>
        <taxon>Spiralia</taxon>
        <taxon>Lophotrochozoa</taxon>
        <taxon>Mollusca</taxon>
        <taxon>Bivalvia</taxon>
        <taxon>Autobranchia</taxon>
        <taxon>Pteriomorphia</taxon>
        <taxon>Pterioida</taxon>
        <taxon>Pterioidea</taxon>
        <taxon>Pteriidae</taxon>
        <taxon>Pinctada</taxon>
    </lineage>
</organism>
<dbReference type="GO" id="GO:0008017">
    <property type="term" value="F:microtubule binding"/>
    <property type="evidence" value="ECO:0007669"/>
    <property type="project" value="TreeGrafter"/>
</dbReference>
<dbReference type="EMBL" id="VSWD01000008">
    <property type="protein sequence ID" value="KAK3094889.1"/>
    <property type="molecule type" value="Genomic_DNA"/>
</dbReference>
<accession>A0AA89BY90</accession>
<dbReference type="PRINTS" id="PR02051">
    <property type="entry name" value="PROTEINF175"/>
</dbReference>
<feature type="non-terminal residue" evidence="1">
    <location>
        <position position="1"/>
    </location>
</feature>
<sequence>EGFLLGKVGSHVKDTISDSQINNVKVETNIFVYQFCTFVKPDSFHNKQCQISIDKMQAAVPSGYQLVGWYHTRRNASPRMSLREKNIHRNLLALQPTGNEDNFLFLMFNMYHSDNLSTHTVNYNFYQFNSNYNRYVRVPAVVCNLGDTTHTEYRNNETSTVNTETGVFASIVARHEYVICSTCI</sequence>
<evidence type="ECO:0000313" key="2">
    <source>
        <dbReference type="Proteomes" id="UP001186944"/>
    </source>
</evidence>
<gene>
    <name evidence="1" type="ORF">FSP39_007534</name>
</gene>
<dbReference type="GO" id="GO:0031593">
    <property type="term" value="F:polyubiquitin modification-dependent protein binding"/>
    <property type="evidence" value="ECO:0007669"/>
    <property type="project" value="TreeGrafter"/>
</dbReference>
<keyword evidence="2" id="KW-1185">Reference proteome</keyword>
<dbReference type="GO" id="GO:0008608">
    <property type="term" value="P:attachment of spindle microtubules to kinetochore"/>
    <property type="evidence" value="ECO:0007669"/>
    <property type="project" value="TreeGrafter"/>
</dbReference>
<dbReference type="GO" id="GO:0090307">
    <property type="term" value="P:mitotic spindle assembly"/>
    <property type="evidence" value="ECO:0007669"/>
    <property type="project" value="TreeGrafter"/>
</dbReference>